<dbReference type="InterPro" id="IPR022910">
    <property type="entry name" value="Thiol_diS_interchange_DbsD"/>
</dbReference>
<dbReference type="Proteomes" id="UP001359886">
    <property type="component" value="Unassembled WGS sequence"/>
</dbReference>
<keyword evidence="9 18" id="KW-0249">Electron transport</keyword>
<evidence type="ECO:0000256" key="4">
    <source>
        <dbReference type="ARBA" id="ARBA00022475"/>
    </source>
</evidence>
<evidence type="ECO:0000256" key="11">
    <source>
        <dbReference type="ARBA" id="ARBA00023002"/>
    </source>
</evidence>
<dbReference type="EMBL" id="JAZHOG010000009">
    <property type="protein sequence ID" value="MEJ8568778.1"/>
    <property type="molecule type" value="Genomic_DNA"/>
</dbReference>
<dbReference type="Gene3D" id="3.40.30.10">
    <property type="entry name" value="Glutaredoxin"/>
    <property type="match status" value="1"/>
</dbReference>
<comment type="similarity">
    <text evidence="2 18">Belongs to the thioredoxin family. DsbD subfamily.</text>
</comment>
<feature type="disulfide bond" description="Redox-active" evidence="18">
    <location>
        <begin position="393"/>
        <end position="515"/>
    </location>
</feature>
<dbReference type="SUPFAM" id="SSF74863">
    <property type="entry name" value="Thiol:disulfide interchange protein DsbD, N-terminal domain (DsbD-alpha)"/>
    <property type="match status" value="2"/>
</dbReference>
<dbReference type="EC" id="1.8.1.8" evidence="18"/>
<keyword evidence="11 18" id="KW-0560">Oxidoreductase</keyword>
<dbReference type="PROSITE" id="PS51352">
    <property type="entry name" value="THIOREDOXIN_2"/>
    <property type="match status" value="1"/>
</dbReference>
<dbReference type="SUPFAM" id="SSF52833">
    <property type="entry name" value="Thioredoxin-like"/>
    <property type="match status" value="1"/>
</dbReference>
<evidence type="ECO:0000313" key="20">
    <source>
        <dbReference type="EMBL" id="MEJ8568778.1"/>
    </source>
</evidence>
<keyword evidence="13 18" id="KW-0472">Membrane</keyword>
<keyword evidence="15 18" id="KW-0676">Redox-active center</keyword>
<keyword evidence="5 18" id="KW-0997">Cell inner membrane</keyword>
<keyword evidence="4 18" id="KW-1003">Cell membrane</keyword>
<dbReference type="InterPro" id="IPR036929">
    <property type="entry name" value="DsbDN_sf"/>
</dbReference>
<evidence type="ECO:0000256" key="14">
    <source>
        <dbReference type="ARBA" id="ARBA00023157"/>
    </source>
</evidence>
<evidence type="ECO:0000256" key="5">
    <source>
        <dbReference type="ARBA" id="ARBA00022519"/>
    </source>
</evidence>
<feature type="transmembrane region" description="Helical" evidence="18">
    <location>
        <begin position="378"/>
        <end position="405"/>
    </location>
</feature>
<comment type="function">
    <text evidence="18">Required to facilitate the formation of correct disulfide bonds in some periplasmic proteins and for the assembly of the periplasmic c-type cytochromes. Acts by transferring electrons from cytoplasmic thioredoxin to the periplasm. This transfer involves a cascade of disulfide bond formation and reduction steps.</text>
</comment>
<dbReference type="Pfam" id="PF02683">
    <property type="entry name" value="DsbD_TM"/>
    <property type="match status" value="1"/>
</dbReference>
<dbReference type="InterPro" id="IPR013766">
    <property type="entry name" value="Thioredoxin_domain"/>
</dbReference>
<evidence type="ECO:0000256" key="18">
    <source>
        <dbReference type="HAMAP-Rule" id="MF_00399"/>
    </source>
</evidence>
<dbReference type="CDD" id="cd02953">
    <property type="entry name" value="DsbDgamma"/>
    <property type="match status" value="1"/>
</dbReference>
<dbReference type="GO" id="GO:0009055">
    <property type="term" value="F:electron transfer activity"/>
    <property type="evidence" value="ECO:0007669"/>
    <property type="project" value="UniProtKB-UniRule"/>
</dbReference>
<keyword evidence="12 18" id="KW-0520">NAD</keyword>
<dbReference type="InterPro" id="IPR003834">
    <property type="entry name" value="Cyt_c_assmbl_TM_dom"/>
</dbReference>
<evidence type="ECO:0000256" key="9">
    <source>
        <dbReference type="ARBA" id="ARBA00022982"/>
    </source>
</evidence>
<evidence type="ECO:0000256" key="6">
    <source>
        <dbReference type="ARBA" id="ARBA00022692"/>
    </source>
</evidence>
<dbReference type="NCBIfam" id="NF001419">
    <property type="entry name" value="PRK00293.1"/>
    <property type="match status" value="1"/>
</dbReference>
<evidence type="ECO:0000259" key="19">
    <source>
        <dbReference type="PROSITE" id="PS51352"/>
    </source>
</evidence>
<dbReference type="Gene3D" id="2.60.40.1250">
    <property type="entry name" value="Thiol:disulfide interchange protein DsbD, N-terminal domain"/>
    <property type="match status" value="2"/>
</dbReference>
<evidence type="ECO:0000256" key="3">
    <source>
        <dbReference type="ARBA" id="ARBA00022448"/>
    </source>
</evidence>
<evidence type="ECO:0000256" key="2">
    <source>
        <dbReference type="ARBA" id="ARBA00007241"/>
    </source>
</evidence>
<dbReference type="InterPro" id="IPR028250">
    <property type="entry name" value="DsbDN"/>
</dbReference>
<dbReference type="HAMAP" id="MF_00399">
    <property type="entry name" value="DbsD"/>
    <property type="match status" value="1"/>
</dbReference>
<keyword evidence="21" id="KW-1185">Reference proteome</keyword>
<feature type="transmembrane region" description="Helical" evidence="18">
    <location>
        <begin position="417"/>
        <end position="442"/>
    </location>
</feature>
<dbReference type="GO" id="GO:0005886">
    <property type="term" value="C:plasma membrane"/>
    <property type="evidence" value="ECO:0007669"/>
    <property type="project" value="UniProtKB-SubCell"/>
</dbReference>
<protein>
    <recommendedName>
        <fullName evidence="18">Thiol:disulfide interchange protein DsbD</fullName>
        <ecNumber evidence="18">1.8.1.8</ecNumber>
    </recommendedName>
    <alternativeName>
        <fullName evidence="18">Protein-disulfide reductase</fullName>
        <shortName evidence="18">Disulfide reductase</shortName>
    </alternativeName>
</protein>
<evidence type="ECO:0000256" key="15">
    <source>
        <dbReference type="ARBA" id="ARBA00023284"/>
    </source>
</evidence>
<feature type="chain" id="PRO_5043068537" description="Thiol:disulfide interchange protein DsbD" evidence="18">
    <location>
        <begin position="22"/>
        <end position="796"/>
    </location>
</feature>
<reference evidence="20 21" key="1">
    <citation type="submission" date="2024-02" db="EMBL/GenBank/DDBJ databases">
        <title>A novel Wenzhouxiangellaceae bacterium, isolated from coastal sediments.</title>
        <authorList>
            <person name="Du Z.-J."/>
            <person name="Ye Y.-Q."/>
            <person name="Zhang X.-Y."/>
        </authorList>
    </citation>
    <scope>NUCLEOTIDE SEQUENCE [LARGE SCALE GENOMIC DNA]</scope>
    <source>
        <strain evidence="20 21">CH-27</strain>
    </source>
</reference>
<evidence type="ECO:0000256" key="12">
    <source>
        <dbReference type="ARBA" id="ARBA00023027"/>
    </source>
</evidence>
<evidence type="ECO:0000256" key="10">
    <source>
        <dbReference type="ARBA" id="ARBA00022989"/>
    </source>
</evidence>
<keyword evidence="14 18" id="KW-1015">Disulfide bond</keyword>
<keyword evidence="3 18" id="KW-0813">Transport</keyword>
<evidence type="ECO:0000256" key="8">
    <source>
        <dbReference type="ARBA" id="ARBA00022748"/>
    </source>
</evidence>
<feature type="transmembrane region" description="Helical" evidence="18">
    <location>
        <begin position="594"/>
        <end position="614"/>
    </location>
</feature>
<dbReference type="PANTHER" id="PTHR32234:SF0">
    <property type="entry name" value="THIOL:DISULFIDE INTERCHANGE PROTEIN DSBD"/>
    <property type="match status" value="1"/>
</dbReference>
<dbReference type="InterPro" id="IPR035671">
    <property type="entry name" value="DsbD_gamma"/>
</dbReference>
<feature type="transmembrane region" description="Helical" evidence="18">
    <location>
        <begin position="498"/>
        <end position="527"/>
    </location>
</feature>
<comment type="catalytic activity">
    <reaction evidence="16 18">
        <text>[protein]-dithiol + NAD(+) = [protein]-disulfide + NADH + H(+)</text>
        <dbReference type="Rhea" id="RHEA:18749"/>
        <dbReference type="Rhea" id="RHEA-COMP:10593"/>
        <dbReference type="Rhea" id="RHEA-COMP:10594"/>
        <dbReference type="ChEBI" id="CHEBI:15378"/>
        <dbReference type="ChEBI" id="CHEBI:29950"/>
        <dbReference type="ChEBI" id="CHEBI:50058"/>
        <dbReference type="ChEBI" id="CHEBI:57540"/>
        <dbReference type="ChEBI" id="CHEBI:57945"/>
        <dbReference type="EC" id="1.8.1.8"/>
    </reaction>
</comment>
<comment type="caution">
    <text evidence="20">The sequence shown here is derived from an EMBL/GenBank/DDBJ whole genome shotgun (WGS) entry which is preliminary data.</text>
</comment>
<keyword evidence="8 18" id="KW-0201">Cytochrome c-type biogenesis</keyword>
<evidence type="ECO:0000256" key="13">
    <source>
        <dbReference type="ARBA" id="ARBA00023136"/>
    </source>
</evidence>
<feature type="transmembrane region" description="Helical" evidence="18">
    <location>
        <begin position="539"/>
        <end position="559"/>
    </location>
</feature>
<feature type="domain" description="Thioredoxin" evidence="19">
    <location>
        <begin position="655"/>
        <end position="794"/>
    </location>
</feature>
<feature type="disulfide bond" description="Redox-active" evidence="18">
    <location>
        <begin position="302"/>
        <end position="308"/>
    </location>
</feature>
<keyword evidence="6 18" id="KW-0812">Transmembrane</keyword>
<evidence type="ECO:0000256" key="16">
    <source>
        <dbReference type="ARBA" id="ARBA00047388"/>
    </source>
</evidence>
<feature type="transmembrane region" description="Helical" evidence="18">
    <location>
        <begin position="634"/>
        <end position="655"/>
    </location>
</feature>
<organism evidence="20 21">
    <name type="scientific">Elongatibacter sediminis</name>
    <dbReference type="NCBI Taxonomy" id="3119006"/>
    <lineage>
        <taxon>Bacteria</taxon>
        <taxon>Pseudomonadati</taxon>
        <taxon>Pseudomonadota</taxon>
        <taxon>Gammaproteobacteria</taxon>
        <taxon>Chromatiales</taxon>
        <taxon>Wenzhouxiangellaceae</taxon>
        <taxon>Elongatibacter</taxon>
    </lineage>
</organism>
<keyword evidence="10 18" id="KW-1133">Transmembrane helix</keyword>
<feature type="transmembrane region" description="Helical" evidence="18">
    <location>
        <begin position="571"/>
        <end position="588"/>
    </location>
</feature>
<comment type="subcellular location">
    <subcellularLocation>
        <location evidence="1 18">Cell inner membrane</location>
        <topology evidence="1 18">Multi-pass membrane protein</topology>
    </subcellularLocation>
</comment>
<name>A0AAW9REX3_9GAMM</name>
<evidence type="ECO:0000313" key="21">
    <source>
        <dbReference type="Proteomes" id="UP001359886"/>
    </source>
</evidence>
<dbReference type="Pfam" id="PF11412">
    <property type="entry name" value="DsbD_N"/>
    <property type="match status" value="2"/>
</dbReference>
<comment type="catalytic activity">
    <reaction evidence="17 18">
        <text>[protein]-dithiol + NADP(+) = [protein]-disulfide + NADPH + H(+)</text>
        <dbReference type="Rhea" id="RHEA:18753"/>
        <dbReference type="Rhea" id="RHEA-COMP:10593"/>
        <dbReference type="Rhea" id="RHEA-COMP:10594"/>
        <dbReference type="ChEBI" id="CHEBI:15378"/>
        <dbReference type="ChEBI" id="CHEBI:29950"/>
        <dbReference type="ChEBI" id="CHEBI:50058"/>
        <dbReference type="ChEBI" id="CHEBI:57783"/>
        <dbReference type="ChEBI" id="CHEBI:58349"/>
        <dbReference type="EC" id="1.8.1.8"/>
    </reaction>
</comment>
<dbReference type="GO" id="GO:0047134">
    <property type="term" value="F:protein-disulfide reductase [NAD(P)H] activity"/>
    <property type="evidence" value="ECO:0007669"/>
    <property type="project" value="UniProtKB-UniRule"/>
</dbReference>
<dbReference type="GO" id="GO:0017004">
    <property type="term" value="P:cytochrome complex assembly"/>
    <property type="evidence" value="ECO:0007669"/>
    <property type="project" value="UniProtKB-UniRule"/>
</dbReference>
<evidence type="ECO:0000256" key="17">
    <source>
        <dbReference type="ARBA" id="ARBA00047804"/>
    </source>
</evidence>
<evidence type="ECO:0000256" key="1">
    <source>
        <dbReference type="ARBA" id="ARBA00004429"/>
    </source>
</evidence>
<sequence length="796" mass="84809" precursor="true">MNIKHRSIVMLRTLLLLTAFALPAVPAAAISPDEVRDYGEVFVISGHAPSRDRIEVSWDIAEEYYLYNNRFLGFTARTDGVRLGTPQLPAGKVEFDDLLGEEVEKWTGRITVSIPLDSVPAGLSGFQLSVRSQGCLVDVLCYPPTEQVVLIGLPAAAESTAANADAAEEVLPAAPLAGLADSPLSGLAADPLAGLGQQDADPALPPEEAFVYESIGLDPSTALVRFTAQPGYYLYRDKFEFRVMDDSGFRITAVELPDGVIKDDPEFGEVPVIYGLVEIPVRFSRPAGPARTVSLQADFQGCRDGDICYPPQSQVVEFVMPAAATAVGGEPSDRAPVAAAGNVTPAADRPDNKAAPAPPVSEQDRLARLLTENPGRALVAFFIAGILLAFTPCVFPMVPILSGIIAGQGDRLTTMRAFWLSLVYVLAMAVTYTVAGVLAGLFGQNLQAVFQNPWILSAFVAIFIALAFSMFGFFELQLPGRLQTRLSEASGRQQGGQIGGVAIMGFLSALIVGPCVAPPLMAALIVIGASGDAVLGGSALFALSMGMGLPLILFGVSAGKMVPRAGPWMEAIKQVFGVGLLALAIWMLERILPGGIIMLLWGVLALACGVYLGALERIPEGASGWKRLWKSLGVVLLLVGALEIIGAAAGGDYWLRPLESLRGGSAAGTEADAHVEFQRIKSLDDLESAVAGANSAGKGAMLDFYADWCVECIRMERNTFPEPEIQALLGRLQPLQADVTPHDETDQALMREFGIIGPPAILFFDRNGNEMREWRLVGYFSPKEFARHLEGVLAAQ</sequence>
<dbReference type="RefSeq" id="WP_354696099.1">
    <property type="nucleotide sequence ID" value="NZ_JAZHOG010000009.1"/>
</dbReference>
<feature type="signal peptide" evidence="18">
    <location>
        <begin position="1"/>
        <end position="21"/>
    </location>
</feature>
<dbReference type="Pfam" id="PF13899">
    <property type="entry name" value="Thioredoxin_7"/>
    <property type="match status" value="1"/>
</dbReference>
<dbReference type="GO" id="GO:0045454">
    <property type="term" value="P:cell redox homeostasis"/>
    <property type="evidence" value="ECO:0007669"/>
    <property type="project" value="TreeGrafter"/>
</dbReference>
<dbReference type="AlphaFoldDB" id="A0AAW9REX3"/>
<gene>
    <name evidence="18 20" type="primary">dsbD</name>
    <name evidence="20" type="ORF">V3330_14180</name>
</gene>
<dbReference type="PANTHER" id="PTHR32234">
    <property type="entry name" value="THIOL:DISULFIDE INTERCHANGE PROTEIN DSBD"/>
    <property type="match status" value="1"/>
</dbReference>
<accession>A0AAW9REX3</accession>
<feature type="disulfide bond" description="Redox-active" evidence="18">
    <location>
        <begin position="709"/>
        <end position="712"/>
    </location>
</feature>
<dbReference type="InterPro" id="IPR036249">
    <property type="entry name" value="Thioredoxin-like_sf"/>
</dbReference>
<proteinExistence type="inferred from homology"/>
<feature type="transmembrane region" description="Helical" evidence="18">
    <location>
        <begin position="454"/>
        <end position="478"/>
    </location>
</feature>
<keyword evidence="7 18" id="KW-0732">Signal</keyword>
<evidence type="ECO:0000256" key="7">
    <source>
        <dbReference type="ARBA" id="ARBA00022729"/>
    </source>
</evidence>